<protein>
    <recommendedName>
        <fullName evidence="1">Cell division protein FtsQ/DivIB C-terminal domain-containing protein</fullName>
    </recommendedName>
</protein>
<reference evidence="2 3" key="1">
    <citation type="journal article" date="2016" name="Nat. Commun.">
        <title>Thousands of microbial genomes shed light on interconnected biogeochemical processes in an aquifer system.</title>
        <authorList>
            <person name="Anantharaman K."/>
            <person name="Brown C.T."/>
            <person name="Hug L.A."/>
            <person name="Sharon I."/>
            <person name="Castelle C.J."/>
            <person name="Probst A.J."/>
            <person name="Thomas B.C."/>
            <person name="Singh A."/>
            <person name="Wilkins M.J."/>
            <person name="Karaoz U."/>
            <person name="Brodie E.L."/>
            <person name="Williams K.H."/>
            <person name="Hubbard S.S."/>
            <person name="Banfield J.F."/>
        </authorList>
    </citation>
    <scope>NUCLEOTIDE SEQUENCE [LARGE SCALE GENOMIC DNA]</scope>
</reference>
<accession>A0A1G1YHQ8</accession>
<comment type="caution">
    <text evidence="2">The sequence shown here is derived from an EMBL/GenBank/DDBJ whole genome shotgun (WGS) entry which is preliminary data.</text>
</comment>
<dbReference type="STRING" id="1797542.A3J59_01795"/>
<name>A0A1G1YHQ8_9BACT</name>
<dbReference type="Pfam" id="PF03799">
    <property type="entry name" value="FtsQ_DivIB_C"/>
    <property type="match status" value="1"/>
</dbReference>
<dbReference type="EMBL" id="MHIL01000014">
    <property type="protein sequence ID" value="OGY51801.1"/>
    <property type="molecule type" value="Genomic_DNA"/>
</dbReference>
<organism evidence="2 3">
    <name type="scientific">Candidatus Buchananbacteria bacterium RIFCSPHIGHO2_02_FULL_56_16</name>
    <dbReference type="NCBI Taxonomy" id="1797542"/>
    <lineage>
        <taxon>Bacteria</taxon>
        <taxon>Candidatus Buchananiibacteriota</taxon>
    </lineage>
</organism>
<feature type="domain" description="Cell division protein FtsQ/DivIB C-terminal" evidence="1">
    <location>
        <begin position="14"/>
        <end position="159"/>
    </location>
</feature>
<dbReference type="InterPro" id="IPR005548">
    <property type="entry name" value="Cell_div_FtsQ/DivIB_C"/>
</dbReference>
<dbReference type="GO" id="GO:0051301">
    <property type="term" value="P:cell division"/>
    <property type="evidence" value="ECO:0007669"/>
    <property type="project" value="UniProtKB-KW"/>
</dbReference>
<dbReference type="Proteomes" id="UP000177310">
    <property type="component" value="Unassembled WGS sequence"/>
</dbReference>
<sequence length="167" mass="18617">MIVVSINADISRIVWSTNQQTFYLDANGVALREAADPQSTVEFSQGTTEVVRTRNQFGDHPLVFDESGTAVVIGQEATSPVLVAFIATLTDTVRARADFEITHYSIVNPYADWLTLQTTSGWAVYVKTTDSAEAQVSRLLMVLSQKVPDRSKLEYVDLRYGDKVFYK</sequence>
<proteinExistence type="predicted"/>
<dbReference type="AlphaFoldDB" id="A0A1G1YHQ8"/>
<gene>
    <name evidence="2" type="ORF">A3J59_01795</name>
</gene>
<evidence type="ECO:0000313" key="2">
    <source>
        <dbReference type="EMBL" id="OGY51801.1"/>
    </source>
</evidence>
<evidence type="ECO:0000313" key="3">
    <source>
        <dbReference type="Proteomes" id="UP000177310"/>
    </source>
</evidence>
<evidence type="ECO:0000259" key="1">
    <source>
        <dbReference type="Pfam" id="PF03799"/>
    </source>
</evidence>